<dbReference type="PIRSF" id="PIRSF016184">
    <property type="entry name" value="PhzC_PhzF"/>
    <property type="match status" value="1"/>
</dbReference>
<dbReference type="Pfam" id="PF02567">
    <property type="entry name" value="PhzC-PhzF"/>
    <property type="match status" value="1"/>
</dbReference>
<dbReference type="Gene3D" id="3.10.310.10">
    <property type="entry name" value="Diaminopimelate Epimerase, Chain A, domain 1"/>
    <property type="match status" value="2"/>
</dbReference>
<keyword evidence="5" id="KW-1185">Reference proteome</keyword>
<dbReference type="GO" id="GO:0016853">
    <property type="term" value="F:isomerase activity"/>
    <property type="evidence" value="ECO:0007669"/>
    <property type="project" value="UniProtKB-KW"/>
</dbReference>
<evidence type="ECO:0000313" key="5">
    <source>
        <dbReference type="Proteomes" id="UP000273405"/>
    </source>
</evidence>
<evidence type="ECO:0000313" key="4">
    <source>
        <dbReference type="EMBL" id="RKH45957.1"/>
    </source>
</evidence>
<evidence type="ECO:0000256" key="1">
    <source>
        <dbReference type="ARBA" id="ARBA00008270"/>
    </source>
</evidence>
<dbReference type="OrthoDB" id="9788221at2"/>
<dbReference type="PANTHER" id="PTHR13774:SF17">
    <property type="entry name" value="PHENAZINE BIOSYNTHESIS-LIKE DOMAIN-CONTAINING PROTEIN"/>
    <property type="match status" value="1"/>
</dbReference>
<feature type="active site" evidence="3">
    <location>
        <position position="46"/>
    </location>
</feature>
<dbReference type="Proteomes" id="UP000273405">
    <property type="component" value="Unassembled WGS sequence"/>
</dbReference>
<comment type="similarity">
    <text evidence="1">Belongs to the PhzF family.</text>
</comment>
<dbReference type="GO" id="GO:0005737">
    <property type="term" value="C:cytoplasm"/>
    <property type="evidence" value="ECO:0007669"/>
    <property type="project" value="TreeGrafter"/>
</dbReference>
<comment type="caution">
    <text evidence="4">The sequence shown here is derived from an EMBL/GenBank/DDBJ whole genome shotgun (WGS) entry which is preliminary data.</text>
</comment>
<gene>
    <name evidence="4" type="ORF">D7X12_06430</name>
</gene>
<dbReference type="InterPro" id="IPR003719">
    <property type="entry name" value="Phenazine_PhzF-like"/>
</dbReference>
<reference evidence="5" key="1">
    <citation type="submission" date="2018-09" db="EMBL/GenBank/DDBJ databases">
        <authorList>
            <person name="Livingstone P.G."/>
            <person name="Whitworth D.E."/>
        </authorList>
    </citation>
    <scope>NUCLEOTIDE SEQUENCE [LARGE SCALE GENOMIC DNA]</scope>
    <source>
        <strain evidence="5">CA040B</strain>
    </source>
</reference>
<accession>A0A3A8NNI4</accession>
<sequence length="266" mass="29802">MRLPIFQIDAFTDRVFGGNPAAVCPLAHWLPDTVMQRIAMENAVAETAFFVPRGQDYELRWFTPEIEMDLCGHATLAAAHVIARHLDPSVESIRFHSNSGELFVRIDAEFITLDFPSRKPEPAQAPAIILEAFHFKPTEVLKSRDYVLVFEDEDTIRRLTPDRNLLDRINLDPGGVVATARGRDVDFVSRYFTPQASIFEDPVTGSAHCSLVPYWAEKLGKESMVAMQLSPRTGTLHCRQQNDRVLLAGKAVTYLEGQLTLHPDAG</sequence>
<organism evidence="4 5">
    <name type="scientific">Corallococcus sicarius</name>
    <dbReference type="NCBI Taxonomy" id="2316726"/>
    <lineage>
        <taxon>Bacteria</taxon>
        <taxon>Pseudomonadati</taxon>
        <taxon>Myxococcota</taxon>
        <taxon>Myxococcia</taxon>
        <taxon>Myxococcales</taxon>
        <taxon>Cystobacterineae</taxon>
        <taxon>Myxococcaceae</taxon>
        <taxon>Corallococcus</taxon>
    </lineage>
</organism>
<proteinExistence type="inferred from homology"/>
<evidence type="ECO:0000256" key="2">
    <source>
        <dbReference type="ARBA" id="ARBA00023235"/>
    </source>
</evidence>
<keyword evidence="2" id="KW-0413">Isomerase</keyword>
<dbReference type="AlphaFoldDB" id="A0A3A8NNI4"/>
<evidence type="ECO:0000256" key="3">
    <source>
        <dbReference type="PIRSR" id="PIRSR016184-1"/>
    </source>
</evidence>
<name>A0A3A8NNI4_9BACT</name>
<dbReference type="EMBL" id="RAWG01000028">
    <property type="protein sequence ID" value="RKH45957.1"/>
    <property type="molecule type" value="Genomic_DNA"/>
</dbReference>
<protein>
    <submittedName>
        <fullName evidence="4">PhzF family phenazine biosynthesis protein</fullName>
    </submittedName>
</protein>
<dbReference type="SUPFAM" id="SSF54506">
    <property type="entry name" value="Diaminopimelate epimerase-like"/>
    <property type="match status" value="1"/>
</dbReference>
<dbReference type="NCBIfam" id="TIGR00654">
    <property type="entry name" value="PhzF_family"/>
    <property type="match status" value="1"/>
</dbReference>
<dbReference type="PANTHER" id="PTHR13774">
    <property type="entry name" value="PHENAZINE BIOSYNTHESIS PROTEIN"/>
    <property type="match status" value="1"/>
</dbReference>
<dbReference type="RefSeq" id="WP_120624379.1">
    <property type="nucleotide sequence ID" value="NZ_RAWG01000028.1"/>
</dbReference>